<organism evidence="2 3">
    <name type="scientific">Aliivibrio fischeri</name>
    <name type="common">Vibrio fischeri</name>
    <dbReference type="NCBI Taxonomy" id="668"/>
    <lineage>
        <taxon>Bacteria</taxon>
        <taxon>Pseudomonadati</taxon>
        <taxon>Pseudomonadota</taxon>
        <taxon>Gammaproteobacteria</taxon>
        <taxon>Vibrionales</taxon>
        <taxon>Vibrionaceae</taxon>
        <taxon>Aliivibrio</taxon>
    </lineage>
</organism>
<evidence type="ECO:0000256" key="1">
    <source>
        <dbReference type="SAM" id="Phobius"/>
    </source>
</evidence>
<name>A0A510UNB5_ALIFS</name>
<protein>
    <submittedName>
        <fullName evidence="2">Uncharacterized protein</fullName>
    </submittedName>
</protein>
<dbReference type="Proteomes" id="UP000321787">
    <property type="component" value="Unassembled WGS sequence"/>
</dbReference>
<dbReference type="RefSeq" id="WP_146866910.1">
    <property type="nucleotide sequence ID" value="NZ_BJTZ01000076.1"/>
</dbReference>
<reference evidence="2 3" key="1">
    <citation type="submission" date="2019-07" db="EMBL/GenBank/DDBJ databases">
        <title>Whole genome shotgun sequence of Aliivibrio fischeri NBRC 101058.</title>
        <authorList>
            <person name="Hosoyama A."/>
            <person name="Uohara A."/>
            <person name="Ohji S."/>
            <person name="Ichikawa N."/>
        </authorList>
    </citation>
    <scope>NUCLEOTIDE SEQUENCE [LARGE SCALE GENOMIC DNA]</scope>
    <source>
        <strain evidence="2 3">NBRC 101058</strain>
    </source>
</reference>
<sequence>MEIEKLSVLLSNIYNALSFYVIAIIILAWVTYRACKYALKNIEYDFVKKWSTKLHSGYGNLIFIMASILWASSVSVFGSDIKEQVFDSTISVSWETLSFFITVYCSIVIGIYHYIGQQRKNREEQSRPPINAVKLAAKDTVELMQVLKTCLLDWQLILNQPVNSTKEELDNLALLDSSLRSAKRSCLNSLLNVASNWDERDNDNVTYRANFFNLAPARSVLEEFEKNNIVGPKPDNGGYAFNIKSIINSPFFLFNDNWRSRLEKSDYILVNEQELSVSLPKREESKEGLPICMPYSDVDLALGDEAKQPNLHGAPLARQLKRPVYIPDLKSQVKSTIEDLKDSPMHRDYINGKFTQNLYEYYEKDSTKSILSIPIYKYHIGRPFSVKGAIDKPVKDDGIIVCIANIYTNRSNMFNNDDMADSYCEIVKPIMYILSILVSMRVNLIEIQDILSSIDYDERELENKDKKEAA</sequence>
<feature type="transmembrane region" description="Helical" evidence="1">
    <location>
        <begin position="12"/>
        <end position="32"/>
    </location>
</feature>
<feature type="transmembrane region" description="Helical" evidence="1">
    <location>
        <begin position="58"/>
        <end position="77"/>
    </location>
</feature>
<evidence type="ECO:0000313" key="2">
    <source>
        <dbReference type="EMBL" id="GEK16152.1"/>
    </source>
</evidence>
<dbReference type="EMBL" id="BJTZ01000076">
    <property type="protein sequence ID" value="GEK16152.1"/>
    <property type="molecule type" value="Genomic_DNA"/>
</dbReference>
<keyword evidence="1" id="KW-0472">Membrane</keyword>
<keyword evidence="1" id="KW-1133">Transmembrane helix</keyword>
<evidence type="ECO:0000313" key="3">
    <source>
        <dbReference type="Proteomes" id="UP000321787"/>
    </source>
</evidence>
<keyword evidence="1" id="KW-0812">Transmembrane</keyword>
<gene>
    <name evidence="2" type="ORF">AFI02nite_41880</name>
</gene>
<comment type="caution">
    <text evidence="2">The sequence shown here is derived from an EMBL/GenBank/DDBJ whole genome shotgun (WGS) entry which is preliminary data.</text>
</comment>
<feature type="transmembrane region" description="Helical" evidence="1">
    <location>
        <begin position="97"/>
        <end position="115"/>
    </location>
</feature>
<accession>A0A510UNB5</accession>
<proteinExistence type="predicted"/>
<dbReference type="AlphaFoldDB" id="A0A510UNB5"/>